<proteinExistence type="predicted"/>
<accession>A0A512RTD6</accession>
<dbReference type="Proteomes" id="UP000321436">
    <property type="component" value="Unassembled WGS sequence"/>
</dbReference>
<evidence type="ECO:0000313" key="2">
    <source>
        <dbReference type="Proteomes" id="UP000321436"/>
    </source>
</evidence>
<dbReference type="EMBL" id="BKAU01000012">
    <property type="protein sequence ID" value="GEP98961.1"/>
    <property type="molecule type" value="Genomic_DNA"/>
</dbReference>
<name>A0A512RTD6_9BACT</name>
<comment type="caution">
    <text evidence="1">The sequence shown here is derived from an EMBL/GenBank/DDBJ whole genome shotgun (WGS) entry which is preliminary data.</text>
</comment>
<protein>
    <recommendedName>
        <fullName evidence="3">Peptidase S74 domain-containing protein</fullName>
    </recommendedName>
</protein>
<evidence type="ECO:0008006" key="3">
    <source>
        <dbReference type="Google" id="ProtNLM"/>
    </source>
</evidence>
<evidence type="ECO:0000313" key="1">
    <source>
        <dbReference type="EMBL" id="GEP98961.1"/>
    </source>
</evidence>
<reference evidence="1 2" key="1">
    <citation type="submission" date="2019-07" db="EMBL/GenBank/DDBJ databases">
        <title>Whole genome shotgun sequence of Chitinophaga cymbidii NBRC 109752.</title>
        <authorList>
            <person name="Hosoyama A."/>
            <person name="Uohara A."/>
            <person name="Ohji S."/>
            <person name="Ichikawa N."/>
        </authorList>
    </citation>
    <scope>NUCLEOTIDE SEQUENCE [LARGE SCALE GENOMIC DNA]</scope>
    <source>
        <strain evidence="1 2">NBRC 109752</strain>
    </source>
</reference>
<dbReference type="AlphaFoldDB" id="A0A512RTD6"/>
<gene>
    <name evidence="1" type="ORF">CCY01nite_52210</name>
</gene>
<organism evidence="1 2">
    <name type="scientific">Chitinophaga cymbidii</name>
    <dbReference type="NCBI Taxonomy" id="1096750"/>
    <lineage>
        <taxon>Bacteria</taxon>
        <taxon>Pseudomonadati</taxon>
        <taxon>Bacteroidota</taxon>
        <taxon>Chitinophagia</taxon>
        <taxon>Chitinophagales</taxon>
        <taxon>Chitinophagaceae</taxon>
        <taxon>Chitinophaga</taxon>
    </lineage>
</organism>
<sequence>MIIVATLAAKAQNHFPSTGNVGLGTTTPPKRLTLDLGSTRDGIYLFSDGDYSAYSDISFNIKNPASIPTGNVLNWVISHRKDGYFSGGGALSSLEFYGLRQGGGYVTPLIFKPTGDILIASAFNTARSGNVGIGLTAPSEKLHVNGNIMVGIGQYIGTAFSYQFPYDGKNQPHYGMQWTHDSWNTNGPTLWTAAYGGMKFFVAGSLKMVVNSAGNVGIGTTSPQAKLAVNGDIFSRKVKVTQAGWADFVFEPEYKLLPLHKVEQYIRKNKHLPDIPSAKEVEDSGLDLGEMNRKLLQKIEEQMLYIIELNKTVKAQGERIELLEKSKH</sequence>
<keyword evidence="2" id="KW-1185">Reference proteome</keyword>